<evidence type="ECO:0000313" key="3">
    <source>
        <dbReference type="Proteomes" id="UP000775213"/>
    </source>
</evidence>
<accession>A0AAV7GEC0</accession>
<keyword evidence="3" id="KW-1185">Reference proteome</keyword>
<name>A0AAV7GEC0_DENCH</name>
<keyword evidence="1" id="KW-0175">Coiled coil</keyword>
<dbReference type="Proteomes" id="UP000775213">
    <property type="component" value="Unassembled WGS sequence"/>
</dbReference>
<protein>
    <submittedName>
        <fullName evidence="2">Uncharacterized protein</fullName>
    </submittedName>
</protein>
<evidence type="ECO:0000313" key="2">
    <source>
        <dbReference type="EMBL" id="KAH0460110.1"/>
    </source>
</evidence>
<reference evidence="2 3" key="1">
    <citation type="journal article" date="2021" name="Hortic Res">
        <title>Chromosome-scale assembly of the Dendrobium chrysotoxum genome enhances the understanding of orchid evolution.</title>
        <authorList>
            <person name="Zhang Y."/>
            <person name="Zhang G.Q."/>
            <person name="Zhang D."/>
            <person name="Liu X.D."/>
            <person name="Xu X.Y."/>
            <person name="Sun W.H."/>
            <person name="Yu X."/>
            <person name="Zhu X."/>
            <person name="Wang Z.W."/>
            <person name="Zhao X."/>
            <person name="Zhong W.Y."/>
            <person name="Chen H."/>
            <person name="Yin W.L."/>
            <person name="Huang T."/>
            <person name="Niu S.C."/>
            <person name="Liu Z.J."/>
        </authorList>
    </citation>
    <scope>NUCLEOTIDE SEQUENCE [LARGE SCALE GENOMIC DNA]</scope>
    <source>
        <strain evidence="2">Lindl</strain>
    </source>
</reference>
<dbReference type="EMBL" id="JAGFBR010000010">
    <property type="protein sequence ID" value="KAH0460110.1"/>
    <property type="molecule type" value="Genomic_DNA"/>
</dbReference>
<proteinExistence type="predicted"/>
<gene>
    <name evidence="2" type="ORF">IEQ34_010773</name>
</gene>
<dbReference type="AlphaFoldDB" id="A0AAV7GEC0"/>
<sequence length="73" mass="8423">MDHLHIKLVDAQVVINQHVKDQQILEEKIAAIENENKRLQKLLSEKEAKSKSEQSPSKVIKNFKKSVAFKMIV</sequence>
<comment type="caution">
    <text evidence="2">The sequence shown here is derived from an EMBL/GenBank/DDBJ whole genome shotgun (WGS) entry which is preliminary data.</text>
</comment>
<evidence type="ECO:0000256" key="1">
    <source>
        <dbReference type="SAM" id="Coils"/>
    </source>
</evidence>
<feature type="coiled-coil region" evidence="1">
    <location>
        <begin position="15"/>
        <end position="52"/>
    </location>
</feature>
<organism evidence="2 3">
    <name type="scientific">Dendrobium chrysotoxum</name>
    <name type="common">Orchid</name>
    <dbReference type="NCBI Taxonomy" id="161865"/>
    <lineage>
        <taxon>Eukaryota</taxon>
        <taxon>Viridiplantae</taxon>
        <taxon>Streptophyta</taxon>
        <taxon>Embryophyta</taxon>
        <taxon>Tracheophyta</taxon>
        <taxon>Spermatophyta</taxon>
        <taxon>Magnoliopsida</taxon>
        <taxon>Liliopsida</taxon>
        <taxon>Asparagales</taxon>
        <taxon>Orchidaceae</taxon>
        <taxon>Epidendroideae</taxon>
        <taxon>Malaxideae</taxon>
        <taxon>Dendrobiinae</taxon>
        <taxon>Dendrobium</taxon>
    </lineage>
</organism>